<evidence type="ECO:0000259" key="1">
    <source>
        <dbReference type="Pfam" id="PF13967"/>
    </source>
</evidence>
<name>A0A2N9FUG2_FAGSY</name>
<dbReference type="InterPro" id="IPR032880">
    <property type="entry name" value="CSC1/OSCA1-like_N"/>
</dbReference>
<proteinExistence type="predicted"/>
<gene>
    <name evidence="2" type="ORF">FSB_LOCUS18780</name>
</gene>
<accession>A0A2N9FUG2</accession>
<sequence>MLLFSWLSRKPGNAVIYYPNWILKGLDPFEGGSRTRNPFSWIREAMSSTEQDVISISGYDTAVYFVFLSTG</sequence>
<protein>
    <recommendedName>
        <fullName evidence="1">CSC1/OSCA1-like N-terminal transmembrane domain-containing protein</fullName>
    </recommendedName>
</protein>
<dbReference type="EMBL" id="OIVN01001187">
    <property type="protein sequence ID" value="SPC90898.1"/>
    <property type="molecule type" value="Genomic_DNA"/>
</dbReference>
<dbReference type="Pfam" id="PF13967">
    <property type="entry name" value="RSN1_TM"/>
    <property type="match status" value="1"/>
</dbReference>
<evidence type="ECO:0000313" key="2">
    <source>
        <dbReference type="EMBL" id="SPC90898.1"/>
    </source>
</evidence>
<feature type="domain" description="CSC1/OSCA1-like N-terminal transmembrane" evidence="1">
    <location>
        <begin position="1"/>
        <end position="70"/>
    </location>
</feature>
<reference evidence="2" key="1">
    <citation type="submission" date="2018-02" db="EMBL/GenBank/DDBJ databases">
        <authorList>
            <person name="Cohen D.B."/>
            <person name="Kent A.D."/>
        </authorList>
    </citation>
    <scope>NUCLEOTIDE SEQUENCE</scope>
</reference>
<dbReference type="AlphaFoldDB" id="A0A2N9FUG2"/>
<organism evidence="2">
    <name type="scientific">Fagus sylvatica</name>
    <name type="common">Beechnut</name>
    <dbReference type="NCBI Taxonomy" id="28930"/>
    <lineage>
        <taxon>Eukaryota</taxon>
        <taxon>Viridiplantae</taxon>
        <taxon>Streptophyta</taxon>
        <taxon>Embryophyta</taxon>
        <taxon>Tracheophyta</taxon>
        <taxon>Spermatophyta</taxon>
        <taxon>Magnoliopsida</taxon>
        <taxon>eudicotyledons</taxon>
        <taxon>Gunneridae</taxon>
        <taxon>Pentapetalae</taxon>
        <taxon>rosids</taxon>
        <taxon>fabids</taxon>
        <taxon>Fagales</taxon>
        <taxon>Fagaceae</taxon>
        <taxon>Fagus</taxon>
    </lineage>
</organism>